<gene>
    <name evidence="2" type="ORF">P8935_08335</name>
</gene>
<accession>A0AAU7DMD7</accession>
<evidence type="ECO:0000259" key="1">
    <source>
        <dbReference type="Pfam" id="PF12867"/>
    </source>
</evidence>
<proteinExistence type="predicted"/>
<dbReference type="InterPro" id="IPR034660">
    <property type="entry name" value="DinB/YfiT-like"/>
</dbReference>
<dbReference type="Gene3D" id="1.20.120.450">
    <property type="entry name" value="dinb family like domain"/>
    <property type="match status" value="1"/>
</dbReference>
<dbReference type="Pfam" id="PF12867">
    <property type="entry name" value="DinB_2"/>
    <property type="match status" value="1"/>
</dbReference>
<dbReference type="RefSeq" id="WP_348264528.1">
    <property type="nucleotide sequence ID" value="NZ_CP121196.1"/>
</dbReference>
<evidence type="ECO:0000313" key="2">
    <source>
        <dbReference type="EMBL" id="XBH19312.1"/>
    </source>
</evidence>
<sequence>MADRGNAALREHVVNLLTGGHAHATFEQAVKGLPVEMRGKVPKGAEHSPWQLLEHLRLAQWDILDFSRNAKYKTMKWPDDYWPKEKAPADEKAWDKSVRAFKKDLKEMVALVSDEKTDLFAKIPHGDGQTILREALLVADHNAYHVGQLVLVRKMLGAWE</sequence>
<organism evidence="2">
    <name type="scientific">Telmatobacter sp. DSM 110680</name>
    <dbReference type="NCBI Taxonomy" id="3036704"/>
    <lineage>
        <taxon>Bacteria</taxon>
        <taxon>Pseudomonadati</taxon>
        <taxon>Acidobacteriota</taxon>
        <taxon>Terriglobia</taxon>
        <taxon>Terriglobales</taxon>
        <taxon>Acidobacteriaceae</taxon>
        <taxon>Telmatobacter</taxon>
    </lineage>
</organism>
<protein>
    <submittedName>
        <fullName evidence="2">DinB family protein</fullName>
    </submittedName>
</protein>
<dbReference type="InterPro" id="IPR024775">
    <property type="entry name" value="DinB-like"/>
</dbReference>
<feature type="domain" description="DinB-like" evidence="1">
    <location>
        <begin position="23"/>
        <end position="149"/>
    </location>
</feature>
<dbReference type="SUPFAM" id="SSF109854">
    <property type="entry name" value="DinB/YfiT-like putative metalloenzymes"/>
    <property type="match status" value="1"/>
</dbReference>
<reference evidence="2" key="1">
    <citation type="submission" date="2023-03" db="EMBL/GenBank/DDBJ databases">
        <title>Edaphobacter sp.</title>
        <authorList>
            <person name="Huber K.J."/>
            <person name="Papendorf J."/>
            <person name="Pilke C."/>
            <person name="Bunk B."/>
            <person name="Sproeer C."/>
            <person name="Pester M."/>
        </authorList>
    </citation>
    <scope>NUCLEOTIDE SEQUENCE</scope>
    <source>
        <strain evidence="2">DSM 110680</strain>
    </source>
</reference>
<name>A0AAU7DMD7_9BACT</name>
<dbReference type="EMBL" id="CP121196">
    <property type="protein sequence ID" value="XBH19312.1"/>
    <property type="molecule type" value="Genomic_DNA"/>
</dbReference>
<dbReference type="AlphaFoldDB" id="A0AAU7DMD7"/>